<feature type="region of interest" description="Disordered" evidence="1">
    <location>
        <begin position="1"/>
        <end position="292"/>
    </location>
</feature>
<accession>A0ABT6PT51</accession>
<reference evidence="3 4" key="1">
    <citation type="submission" date="2023-04" db="EMBL/GenBank/DDBJ databases">
        <title>Draft genome sequence of Saccharopolyspora sp. TS4A08 isolated from sweet potato rhizospheric soil.</title>
        <authorList>
            <person name="Suksaard P."/>
            <person name="Duangmal K."/>
        </authorList>
    </citation>
    <scope>NUCLEOTIDE SEQUENCE [LARGE SCALE GENOMIC DNA]</scope>
    <source>
        <strain evidence="3 4">TS4A08</strain>
    </source>
</reference>
<dbReference type="RefSeq" id="WP_281457465.1">
    <property type="nucleotide sequence ID" value="NZ_JASAOF010000015.1"/>
</dbReference>
<organism evidence="3 4">
    <name type="scientific">Saccharopolyspora ipomoeae</name>
    <dbReference type="NCBI Taxonomy" id="3042027"/>
    <lineage>
        <taxon>Bacteria</taxon>
        <taxon>Bacillati</taxon>
        <taxon>Actinomycetota</taxon>
        <taxon>Actinomycetes</taxon>
        <taxon>Pseudonocardiales</taxon>
        <taxon>Pseudonocardiaceae</taxon>
        <taxon>Saccharopolyspora</taxon>
    </lineage>
</organism>
<name>A0ABT6PT51_9PSEU</name>
<evidence type="ECO:0000256" key="1">
    <source>
        <dbReference type="SAM" id="MobiDB-lite"/>
    </source>
</evidence>
<dbReference type="Proteomes" id="UP001237595">
    <property type="component" value="Unassembled WGS sequence"/>
</dbReference>
<keyword evidence="2" id="KW-0472">Membrane</keyword>
<feature type="compositionally biased region" description="Pro residues" evidence="1">
    <location>
        <begin position="79"/>
        <end position="88"/>
    </location>
</feature>
<feature type="compositionally biased region" description="Low complexity" evidence="1">
    <location>
        <begin position="157"/>
        <end position="168"/>
    </location>
</feature>
<gene>
    <name evidence="3" type="ORF">QFW96_21335</name>
</gene>
<evidence type="ECO:0000313" key="4">
    <source>
        <dbReference type="Proteomes" id="UP001237595"/>
    </source>
</evidence>
<feature type="compositionally biased region" description="Acidic residues" evidence="1">
    <location>
        <begin position="234"/>
        <end position="245"/>
    </location>
</feature>
<feature type="transmembrane region" description="Helical" evidence="2">
    <location>
        <begin position="354"/>
        <end position="374"/>
    </location>
</feature>
<feature type="transmembrane region" description="Helical" evidence="2">
    <location>
        <begin position="295"/>
        <end position="314"/>
    </location>
</feature>
<comment type="caution">
    <text evidence="3">The sequence shown here is derived from an EMBL/GenBank/DDBJ whole genome shotgun (WGS) entry which is preliminary data.</text>
</comment>
<feature type="transmembrane region" description="Helical" evidence="2">
    <location>
        <begin position="320"/>
        <end position="342"/>
    </location>
</feature>
<proteinExistence type="predicted"/>
<dbReference type="EMBL" id="JASAOF010000015">
    <property type="protein sequence ID" value="MDI2031186.1"/>
    <property type="molecule type" value="Genomic_DNA"/>
</dbReference>
<keyword evidence="4" id="KW-1185">Reference proteome</keyword>
<feature type="compositionally biased region" description="Pro residues" evidence="1">
    <location>
        <begin position="102"/>
        <end position="133"/>
    </location>
</feature>
<feature type="compositionally biased region" description="Low complexity" evidence="1">
    <location>
        <begin position="188"/>
        <end position="197"/>
    </location>
</feature>
<sequence>MSRDSGADQPTQRTVAELLAEYGGSSDKSSRRRRRKAEDPTETAPQEIINRVLSDSGQMRAVNPDEEAPASRRHGGQPPQTPPAPAPQAPQGQAPQAQPPQSQVPPPAAPPAAQQPPQAPPAAPQPPARPAPETPAESGPQPGSAGYWAQRFGSAGGASASPAPSAPSTDAEATIRQPALPAPPPSGPAAGPAAGPVAGPPMAPAGPPQLPESFTEQLPRIDGGVGAYPAQAEPESDPYDFDDQSLAEGGYEQAPYEQPYDQSYDEDYDLSAPAGLDDDYDPDEGDRPPSAGKEWGTLALQGVLGLVGGGAVWVGFRWLWINATIAAFGAALVFTGLLVLVAWKFFRTNDLQTILLSVLVGLFCTVSPAALLLINQ</sequence>
<protein>
    <submittedName>
        <fullName evidence="3">Uncharacterized protein</fullName>
    </submittedName>
</protein>
<evidence type="ECO:0000313" key="3">
    <source>
        <dbReference type="EMBL" id="MDI2031186.1"/>
    </source>
</evidence>
<keyword evidence="2" id="KW-1133">Transmembrane helix</keyword>
<feature type="compositionally biased region" description="Pro residues" evidence="1">
    <location>
        <begin position="198"/>
        <end position="210"/>
    </location>
</feature>
<feature type="compositionally biased region" description="Low complexity" evidence="1">
    <location>
        <begin position="89"/>
        <end position="101"/>
    </location>
</feature>
<keyword evidence="2" id="KW-0812">Transmembrane</keyword>
<evidence type="ECO:0000256" key="2">
    <source>
        <dbReference type="SAM" id="Phobius"/>
    </source>
</evidence>